<dbReference type="EMBL" id="KV745022">
    <property type="protein sequence ID" value="OCK79122.1"/>
    <property type="molecule type" value="Genomic_DNA"/>
</dbReference>
<dbReference type="InterPro" id="IPR010730">
    <property type="entry name" value="HET"/>
</dbReference>
<reference evidence="2 3" key="1">
    <citation type="journal article" date="2016" name="Nat. Commun.">
        <title>Ectomycorrhizal ecology is imprinted in the genome of the dominant symbiotic fungus Cenococcum geophilum.</title>
        <authorList>
            <consortium name="DOE Joint Genome Institute"/>
            <person name="Peter M."/>
            <person name="Kohler A."/>
            <person name="Ohm R.A."/>
            <person name="Kuo A."/>
            <person name="Krutzmann J."/>
            <person name="Morin E."/>
            <person name="Arend M."/>
            <person name="Barry K.W."/>
            <person name="Binder M."/>
            <person name="Choi C."/>
            <person name="Clum A."/>
            <person name="Copeland A."/>
            <person name="Grisel N."/>
            <person name="Haridas S."/>
            <person name="Kipfer T."/>
            <person name="LaButti K."/>
            <person name="Lindquist E."/>
            <person name="Lipzen A."/>
            <person name="Maire R."/>
            <person name="Meier B."/>
            <person name="Mihaltcheva S."/>
            <person name="Molinier V."/>
            <person name="Murat C."/>
            <person name="Poggeler S."/>
            <person name="Quandt C.A."/>
            <person name="Sperisen C."/>
            <person name="Tritt A."/>
            <person name="Tisserant E."/>
            <person name="Crous P.W."/>
            <person name="Henrissat B."/>
            <person name="Nehls U."/>
            <person name="Egli S."/>
            <person name="Spatafora J.W."/>
            <person name="Grigoriev I.V."/>
            <person name="Martin F.M."/>
        </authorList>
    </citation>
    <scope>NUCLEOTIDE SEQUENCE [LARGE SCALE GENOMIC DNA]</scope>
    <source>
        <strain evidence="2 3">CBS 459.81</strain>
    </source>
</reference>
<evidence type="ECO:0000313" key="2">
    <source>
        <dbReference type="EMBL" id="OCK79122.1"/>
    </source>
</evidence>
<dbReference type="AlphaFoldDB" id="A0A8E2E837"/>
<accession>A0A8E2E837</accession>
<evidence type="ECO:0000259" key="1">
    <source>
        <dbReference type="Pfam" id="PF06985"/>
    </source>
</evidence>
<dbReference type="PANTHER" id="PTHR24148">
    <property type="entry name" value="ANKYRIN REPEAT DOMAIN-CONTAINING PROTEIN 39 HOMOLOG-RELATED"/>
    <property type="match status" value="1"/>
</dbReference>
<dbReference type="PANTHER" id="PTHR24148:SF73">
    <property type="entry name" value="HET DOMAIN PROTEIN (AFU_ORTHOLOGUE AFUA_8G01020)"/>
    <property type="match status" value="1"/>
</dbReference>
<dbReference type="Pfam" id="PF26639">
    <property type="entry name" value="Het-6_barrel"/>
    <property type="match status" value="1"/>
</dbReference>
<keyword evidence="3" id="KW-1185">Reference proteome</keyword>
<proteinExistence type="predicted"/>
<organism evidence="2 3">
    <name type="scientific">Lepidopterella palustris CBS 459.81</name>
    <dbReference type="NCBI Taxonomy" id="1314670"/>
    <lineage>
        <taxon>Eukaryota</taxon>
        <taxon>Fungi</taxon>
        <taxon>Dikarya</taxon>
        <taxon>Ascomycota</taxon>
        <taxon>Pezizomycotina</taxon>
        <taxon>Dothideomycetes</taxon>
        <taxon>Pleosporomycetidae</taxon>
        <taxon>Mytilinidiales</taxon>
        <taxon>Argynnaceae</taxon>
        <taxon>Lepidopterella</taxon>
    </lineage>
</organism>
<dbReference type="Proteomes" id="UP000250266">
    <property type="component" value="Unassembled WGS sequence"/>
</dbReference>
<gene>
    <name evidence="2" type="ORF">K432DRAFT_394191</name>
</gene>
<feature type="domain" description="Heterokaryon incompatibility" evidence="1">
    <location>
        <begin position="70"/>
        <end position="245"/>
    </location>
</feature>
<dbReference type="OrthoDB" id="2157530at2759"/>
<sequence>MDWDCLTLPSYQYQRLENAKREIRIIYLQPLEQQNTNENTSHDKSKYHASKGTIIRCTLDHVSLDEDPRYEALSYAWGNPKEVCPIEVDGQRAFTTANLASALSELGRRICSPRALWIDALCINQKDNEEKSHQVQMMGEIFRQADGVVVWLGQEDGTSASALSVIRQITLPDLWGRYRAYLRRKKTKVDQTRTMKEEANLLDEETEILAELDSRLDHNGQVAGLDAFRLLVDRPWFERVWVLQEVAMSKDALVMCGPETIPWIRLDRAHRLISFLRRRKLDHKMGYALKEVENRLWLICNVWFDLHHFQKKRSLWYLVGNLSRLKASNPRDLVYALLGLAADAEQLQITIDYSKTVNDVFIEVATLLLRSHGLKLLSHCLLTLEERHRPSRPSWIPDWSSSEEVGLTLRVLQNVVQKGQKESELTESENTVATCWSLSKDVLILTGHVYDSIQCAGEPLPKNLDKLKDINEKAEIVSNWLKDFRALYNQKVAPKTPYLNPRHLTAAFWCTPIADCIFGTDWKLRPADSSDEDIYRMLTDHFESSLDSKSEPRSTRYIHSIIYIAHGRRMFITSKGYIGLGSFCIVPGDFVCVFKGADVPFVLGNRESTSFELVGEAYVHGIREEDCWFKEGVTPNGLPYFKSTAPRWSSRRKGECPDP</sequence>
<name>A0A8E2E837_9PEZI</name>
<protein>
    <submittedName>
        <fullName evidence="2">HET-domain-containing protein</fullName>
    </submittedName>
</protein>
<dbReference type="InterPro" id="IPR052895">
    <property type="entry name" value="HetReg/Transcr_Mod"/>
</dbReference>
<evidence type="ECO:0000313" key="3">
    <source>
        <dbReference type="Proteomes" id="UP000250266"/>
    </source>
</evidence>
<dbReference type="Pfam" id="PF06985">
    <property type="entry name" value="HET"/>
    <property type="match status" value="1"/>
</dbReference>